<sequence>MINCRWGVNQLGIFARRENVRNPDVVVHAENIATDVLFGLRYPGGRRRGGSDWCAGQEAAREWWIEKKRKQFRTASDSKDVLIVAFIQMEVEGDELQRTRPVSVSFSILMASFVFIRSSLLSFVRAKERKKGTDGSSPQTTLITDSVYDIPGSESDHYGERRREGESGESPVCATCRREHEANRSAELPRAQTTGFSKANPPPWKTTSHTLEPSRPRIHFRRRIYVSNFSFYHFSLIPAQLCCGICRVLPET</sequence>
<dbReference type="AlphaFoldDB" id="A0A195DWT8"/>
<dbReference type="EMBL" id="KQ980167">
    <property type="protein sequence ID" value="KYN17353.1"/>
    <property type="molecule type" value="Genomic_DNA"/>
</dbReference>
<evidence type="ECO:0000313" key="3">
    <source>
        <dbReference type="Proteomes" id="UP000078492"/>
    </source>
</evidence>
<organism evidence="2 3">
    <name type="scientific">Trachymyrmex cornetzi</name>
    <dbReference type="NCBI Taxonomy" id="471704"/>
    <lineage>
        <taxon>Eukaryota</taxon>
        <taxon>Metazoa</taxon>
        <taxon>Ecdysozoa</taxon>
        <taxon>Arthropoda</taxon>
        <taxon>Hexapoda</taxon>
        <taxon>Insecta</taxon>
        <taxon>Pterygota</taxon>
        <taxon>Neoptera</taxon>
        <taxon>Endopterygota</taxon>
        <taxon>Hymenoptera</taxon>
        <taxon>Apocrita</taxon>
        <taxon>Aculeata</taxon>
        <taxon>Formicoidea</taxon>
        <taxon>Formicidae</taxon>
        <taxon>Myrmicinae</taxon>
        <taxon>Trachymyrmex</taxon>
    </lineage>
</organism>
<name>A0A195DWT8_9HYME</name>
<dbReference type="Proteomes" id="UP000078492">
    <property type="component" value="Unassembled WGS sequence"/>
</dbReference>
<accession>A0A195DWT8</accession>
<proteinExistence type="predicted"/>
<protein>
    <submittedName>
        <fullName evidence="2">Uncharacterized protein</fullName>
    </submittedName>
</protein>
<evidence type="ECO:0000313" key="2">
    <source>
        <dbReference type="EMBL" id="KYN17353.1"/>
    </source>
</evidence>
<keyword evidence="3" id="KW-1185">Reference proteome</keyword>
<reference evidence="2 3" key="1">
    <citation type="submission" date="2015-09" db="EMBL/GenBank/DDBJ databases">
        <title>Trachymyrmex cornetzi WGS genome.</title>
        <authorList>
            <person name="Nygaard S."/>
            <person name="Hu H."/>
            <person name="Boomsma J."/>
            <person name="Zhang G."/>
        </authorList>
    </citation>
    <scope>NUCLEOTIDE SEQUENCE [LARGE SCALE GENOMIC DNA]</scope>
    <source>
        <strain evidence="2">Tcor2-1</strain>
        <tissue evidence="2">Whole body</tissue>
    </source>
</reference>
<evidence type="ECO:0000256" key="1">
    <source>
        <dbReference type="SAM" id="MobiDB-lite"/>
    </source>
</evidence>
<feature type="compositionally biased region" description="Basic and acidic residues" evidence="1">
    <location>
        <begin position="154"/>
        <end position="166"/>
    </location>
</feature>
<feature type="region of interest" description="Disordered" evidence="1">
    <location>
        <begin position="149"/>
        <end position="211"/>
    </location>
</feature>
<gene>
    <name evidence="2" type="ORF">ALC57_10329</name>
</gene>